<reference evidence="4" key="1">
    <citation type="submission" date="2018-04" db="EMBL/GenBank/DDBJ databases">
        <authorList>
            <person name="Liu S."/>
            <person name="Wang Z."/>
            <person name="Li J."/>
        </authorList>
    </citation>
    <scope>NUCLEOTIDE SEQUENCE [LARGE SCALE GENOMIC DNA]</scope>
    <source>
        <strain evidence="4">622</strain>
    </source>
</reference>
<name>A0A2U1TCK2_9MICO</name>
<keyword evidence="4" id="KW-1185">Reference proteome</keyword>
<evidence type="ECO:0000259" key="2">
    <source>
        <dbReference type="Pfam" id="PF07885"/>
    </source>
</evidence>
<feature type="transmembrane region" description="Helical" evidence="1">
    <location>
        <begin position="128"/>
        <end position="150"/>
    </location>
</feature>
<dbReference type="Gene3D" id="1.10.287.70">
    <property type="match status" value="1"/>
</dbReference>
<evidence type="ECO:0000313" key="4">
    <source>
        <dbReference type="Proteomes" id="UP000244962"/>
    </source>
</evidence>
<feature type="domain" description="Potassium channel" evidence="2">
    <location>
        <begin position="142"/>
        <end position="216"/>
    </location>
</feature>
<feature type="transmembrane region" description="Helical" evidence="1">
    <location>
        <begin position="46"/>
        <end position="63"/>
    </location>
</feature>
<dbReference type="Proteomes" id="UP000244962">
    <property type="component" value="Unassembled WGS sequence"/>
</dbReference>
<comment type="caution">
    <text evidence="3">The sequence shown here is derived from an EMBL/GenBank/DDBJ whole genome shotgun (WGS) entry which is preliminary data.</text>
</comment>
<feature type="transmembrane region" description="Helical" evidence="1">
    <location>
        <begin position="94"/>
        <end position="116"/>
    </location>
</feature>
<dbReference type="InterPro" id="IPR013099">
    <property type="entry name" value="K_chnl_dom"/>
</dbReference>
<proteinExistence type="predicted"/>
<dbReference type="KEGG" id="myl:C3E77_05965"/>
<feature type="transmembrane region" description="Helical" evidence="1">
    <location>
        <begin position="70"/>
        <end position="88"/>
    </location>
</feature>
<dbReference type="Pfam" id="PF07885">
    <property type="entry name" value="Ion_trans_2"/>
    <property type="match status" value="1"/>
</dbReference>
<dbReference type="EMBL" id="QEFB01000011">
    <property type="protein sequence ID" value="PWC06619.1"/>
    <property type="molecule type" value="Genomic_DNA"/>
</dbReference>
<evidence type="ECO:0000313" key="3">
    <source>
        <dbReference type="EMBL" id="PWC06619.1"/>
    </source>
</evidence>
<organism evidence="3 4">
    <name type="scientific">Mycetocola zhujimingii</name>
    <dbReference type="NCBI Taxonomy" id="2079792"/>
    <lineage>
        <taxon>Bacteria</taxon>
        <taxon>Bacillati</taxon>
        <taxon>Actinomycetota</taxon>
        <taxon>Actinomycetes</taxon>
        <taxon>Micrococcales</taxon>
        <taxon>Microbacteriaceae</taxon>
        <taxon>Mycetocola</taxon>
    </lineage>
</organism>
<feature type="transmembrane region" description="Helical" evidence="1">
    <location>
        <begin position="192"/>
        <end position="216"/>
    </location>
</feature>
<keyword evidence="1" id="KW-0812">Transmembrane</keyword>
<sequence>MVMDARVHAQPHHPILESGYWLVLGLLGVSYLLCATQTSLNPNPIALLYQLFTVAATLWVAEVKTSARRAGWLALAVTGLATVVVHLAGLEGRLLDIVLSATSMVAYLVAPMAIVAHEFRKVTVDVQTLLGAIAAYVMVGMFFTFVYNLISLTTPTPLFGEASHDSLTSQLFFSFTTLTTTGYGNLVPDAPLVQTVAISEAITGQLFLVIAVAKFVSGWQPQPR</sequence>
<gene>
    <name evidence="3" type="ORF">DF223_10135</name>
</gene>
<keyword evidence="1" id="KW-0472">Membrane</keyword>
<dbReference type="SUPFAM" id="SSF81324">
    <property type="entry name" value="Voltage-gated potassium channels"/>
    <property type="match status" value="1"/>
</dbReference>
<keyword evidence="1" id="KW-1133">Transmembrane helix</keyword>
<dbReference type="AlphaFoldDB" id="A0A2U1TCK2"/>
<dbReference type="OrthoDB" id="3288670at2"/>
<protein>
    <recommendedName>
        <fullName evidence="2">Potassium channel domain-containing protein</fullName>
    </recommendedName>
</protein>
<feature type="transmembrane region" description="Helical" evidence="1">
    <location>
        <begin position="20"/>
        <end position="40"/>
    </location>
</feature>
<evidence type="ECO:0000256" key="1">
    <source>
        <dbReference type="SAM" id="Phobius"/>
    </source>
</evidence>
<accession>A0A2U1TCK2</accession>